<evidence type="ECO:0000256" key="5">
    <source>
        <dbReference type="ARBA" id="ARBA00022670"/>
    </source>
</evidence>
<dbReference type="PANTHER" id="PTHR43226:SF4">
    <property type="entry name" value="XAA-PRO AMINOPEPTIDASE 3"/>
    <property type="match status" value="1"/>
</dbReference>
<dbReference type="Pfam" id="PF00557">
    <property type="entry name" value="Peptidase_M24"/>
    <property type="match status" value="1"/>
</dbReference>
<evidence type="ECO:0000256" key="4">
    <source>
        <dbReference type="ARBA" id="ARBA00012574"/>
    </source>
</evidence>
<evidence type="ECO:0000256" key="8">
    <source>
        <dbReference type="ARBA" id="ARBA00023049"/>
    </source>
</evidence>
<dbReference type="GO" id="GO:0005829">
    <property type="term" value="C:cytosol"/>
    <property type="evidence" value="ECO:0007669"/>
    <property type="project" value="TreeGrafter"/>
</dbReference>
<keyword evidence="5" id="KW-0645">Protease</keyword>
<evidence type="ECO:0000256" key="6">
    <source>
        <dbReference type="ARBA" id="ARBA00022723"/>
    </source>
</evidence>
<keyword evidence="6 10" id="KW-0479">Metal-binding</keyword>
<dbReference type="InterPro" id="IPR001131">
    <property type="entry name" value="Peptidase_M24B_aminopep-P_CS"/>
</dbReference>
<dbReference type="InterPro" id="IPR000994">
    <property type="entry name" value="Pept_M24"/>
</dbReference>
<organism evidence="12">
    <name type="scientific">uncultured spirochete</name>
    <dbReference type="NCBI Taxonomy" id="156406"/>
    <lineage>
        <taxon>Bacteria</taxon>
        <taxon>Pseudomonadati</taxon>
        <taxon>Spirochaetota</taxon>
        <taxon>Spirochaetia</taxon>
        <taxon>Spirochaetales</taxon>
        <taxon>environmental samples</taxon>
    </lineage>
</organism>
<dbReference type="GO" id="GO:0006508">
    <property type="term" value="P:proteolysis"/>
    <property type="evidence" value="ECO:0007669"/>
    <property type="project" value="UniProtKB-KW"/>
</dbReference>
<comment type="cofactor">
    <cofactor evidence="2">
        <name>Mn(2+)</name>
        <dbReference type="ChEBI" id="CHEBI:29035"/>
    </cofactor>
</comment>
<proteinExistence type="inferred from homology"/>
<dbReference type="SUPFAM" id="SSF53092">
    <property type="entry name" value="Creatinase/prolidase N-terminal domain"/>
    <property type="match status" value="1"/>
</dbReference>
<dbReference type="GO" id="GO:0070006">
    <property type="term" value="F:metalloaminopeptidase activity"/>
    <property type="evidence" value="ECO:0007669"/>
    <property type="project" value="InterPro"/>
</dbReference>
<accession>A0A3P3XMK3</accession>
<dbReference type="Pfam" id="PF05195">
    <property type="entry name" value="AMP_N"/>
    <property type="match status" value="1"/>
</dbReference>
<gene>
    <name evidence="12" type="ORF">SPIRO4BDMA_40095</name>
</gene>
<dbReference type="InterPro" id="IPR052433">
    <property type="entry name" value="X-Pro_dipept-like"/>
</dbReference>
<protein>
    <recommendedName>
        <fullName evidence="4">Xaa-Pro aminopeptidase</fullName>
        <ecNumber evidence="4">3.4.11.9</ecNumber>
    </recommendedName>
</protein>
<name>A0A3P3XMK3_9SPIR</name>
<dbReference type="EMBL" id="FWDO01000004">
    <property type="protein sequence ID" value="SLM17526.1"/>
    <property type="molecule type" value="Genomic_DNA"/>
</dbReference>
<dbReference type="InterPro" id="IPR029149">
    <property type="entry name" value="Creatin/AminoP/Spt16_N"/>
</dbReference>
<evidence type="ECO:0000259" key="11">
    <source>
        <dbReference type="SMART" id="SM01011"/>
    </source>
</evidence>
<dbReference type="PANTHER" id="PTHR43226">
    <property type="entry name" value="XAA-PRO AMINOPEPTIDASE 3"/>
    <property type="match status" value="1"/>
</dbReference>
<keyword evidence="7" id="KW-0378">Hydrolase</keyword>
<dbReference type="InterPro" id="IPR007865">
    <property type="entry name" value="Aminopep_P_N"/>
</dbReference>
<dbReference type="EC" id="3.4.11.9" evidence="4"/>
<reference evidence="12" key="1">
    <citation type="submission" date="2017-02" db="EMBL/GenBank/DDBJ databases">
        <authorList>
            <person name="Regsiter A."/>
            <person name="William W."/>
        </authorList>
    </citation>
    <scope>NUCLEOTIDE SEQUENCE</scope>
    <source>
        <strain evidence="12">BdmA 4</strain>
    </source>
</reference>
<sequence>MQNRILAFSNLLQIDHYLGNSYNIRMFTREIYIKRKEAFIRALCERGITRGTFILLANSESPRNYPSNCYPFRQDSSWLYFVGTGFPDFGYSLDIETGRTCLYADEPSLDDIIWTGELPSSKELAYKAGIDYSSPFSALHSLVADRLAKQEPLFILPSYRSEQADKLAELFSQGDSSRRDLLRQFVDPRVILALVGVREIKGPEEIAEIERAVAITKAIHEDLLHSLEPGWTEKAAADYVLSRASAQGCELSFATIATCRGAVLHNSPTGYAATAQDTFLLDAGVEMPSGYAGDLTTTFPVGPRLGTQARAIYEVLYQAFETTARALAPGVRFIDIHKTASLAIAKGLISLGLMRGDPHEAVEAGAHALFFPHGLGHQIGLDVHDMEGLGEDYVGYGEELRRSDQFGLRSLRLAKTLKPGMVHSVEPGIYFIPQLVQKWRAENICKDFLKYDIIEKWMSVGGMRIEEDWCITESGARRLGPAFDKKAEALEKARSGI</sequence>
<dbReference type="AlphaFoldDB" id="A0A3P3XMK3"/>
<evidence type="ECO:0000256" key="7">
    <source>
        <dbReference type="ARBA" id="ARBA00022801"/>
    </source>
</evidence>
<evidence type="ECO:0000256" key="2">
    <source>
        <dbReference type="ARBA" id="ARBA00001936"/>
    </source>
</evidence>
<comment type="similarity">
    <text evidence="3 10">Belongs to the peptidase M24B family.</text>
</comment>
<evidence type="ECO:0000256" key="9">
    <source>
        <dbReference type="ARBA" id="ARBA00023211"/>
    </source>
</evidence>
<dbReference type="SUPFAM" id="SSF55920">
    <property type="entry name" value="Creatinase/aminopeptidase"/>
    <property type="match status" value="1"/>
</dbReference>
<dbReference type="SMART" id="SM01011">
    <property type="entry name" value="AMP_N"/>
    <property type="match status" value="1"/>
</dbReference>
<keyword evidence="9" id="KW-0464">Manganese</keyword>
<dbReference type="InterPro" id="IPR036005">
    <property type="entry name" value="Creatinase/aminopeptidase-like"/>
</dbReference>
<feature type="domain" description="Aminopeptidase P N-terminal" evidence="11">
    <location>
        <begin position="27"/>
        <end position="164"/>
    </location>
</feature>
<evidence type="ECO:0000256" key="1">
    <source>
        <dbReference type="ARBA" id="ARBA00001424"/>
    </source>
</evidence>
<evidence type="ECO:0000256" key="10">
    <source>
        <dbReference type="RuleBase" id="RU000590"/>
    </source>
</evidence>
<keyword evidence="8" id="KW-0482">Metalloprotease</keyword>
<dbReference type="Gene3D" id="3.90.230.10">
    <property type="entry name" value="Creatinase/methionine aminopeptidase superfamily"/>
    <property type="match status" value="1"/>
</dbReference>
<dbReference type="GO" id="GO:0030145">
    <property type="term" value="F:manganese ion binding"/>
    <property type="evidence" value="ECO:0007669"/>
    <property type="project" value="InterPro"/>
</dbReference>
<comment type="catalytic activity">
    <reaction evidence="1">
        <text>Release of any N-terminal amino acid, including proline, that is linked to proline, even from a dipeptide or tripeptide.</text>
        <dbReference type="EC" id="3.4.11.9"/>
    </reaction>
</comment>
<evidence type="ECO:0000313" key="12">
    <source>
        <dbReference type="EMBL" id="SLM17526.1"/>
    </source>
</evidence>
<dbReference type="PROSITE" id="PS00491">
    <property type="entry name" value="PROLINE_PEPTIDASE"/>
    <property type="match status" value="1"/>
</dbReference>
<evidence type="ECO:0000256" key="3">
    <source>
        <dbReference type="ARBA" id="ARBA00008766"/>
    </source>
</evidence>
<dbReference type="Gene3D" id="3.40.350.10">
    <property type="entry name" value="Creatinase/prolidase N-terminal domain"/>
    <property type="match status" value="1"/>
</dbReference>